<keyword evidence="8" id="KW-1185">Reference proteome</keyword>
<comment type="caution">
    <text evidence="6">Lacks conserved residue(s) required for the propagation of feature annotation.</text>
</comment>
<comment type="similarity">
    <text evidence="6">Belongs to the ferroportin (FP) (TC 2.A.100) family. SLC40A subfamily.</text>
</comment>
<dbReference type="Pfam" id="PF06963">
    <property type="entry name" value="FPN1"/>
    <property type="match status" value="1"/>
</dbReference>
<dbReference type="AlphaFoldDB" id="A0A1W0WMH3"/>
<feature type="transmembrane region" description="Helical" evidence="6">
    <location>
        <begin position="253"/>
        <end position="278"/>
    </location>
</feature>
<keyword evidence="4 6" id="KW-1133">Transmembrane helix</keyword>
<feature type="transmembrane region" description="Helical" evidence="6">
    <location>
        <begin position="220"/>
        <end position="241"/>
    </location>
</feature>
<sequence length="657" mass="73635">MLQLLGAPYLPSLYAIGQACGTGHGHPYMHVNYHQHQHDRRSVATSDSFVSIRQQIFSGVDVNDATAESARRWEAVTGVPTPAEPKTQTWWDTPLIDCGVRTIKTMTTDRDKTRLLAVKMKEFGTWCTDGKQVDEDGYHEPSCKFRSSRHSRHSLNDVLKRALLVESVHEAHGLGHRIRETPKDGVRWWLYLAEIFGRWGDQMWSFTSALFLLQLFPGSMLLPAIHGFITGLCVIMFGALIGEWVDRTPRLPAVRIALITQNSCVALGSLILTFTFLFEESISDSGKIGCVFGFMLFAIVGDCASVAMNIIVEKDWVVVIAGGSKTDLADMNATIRRIDLTCQILSPIIIAQIMTFGAHYVGTIVVSVWNVLSVVAEYFILQKVYEQRPQLAVKTSKSASSDQQPPAKRPLHRQIFGSCFAIRDGWQTYFKNRVAPAGIGLAFLYMTVLSFNGVTNTYILHSGVRVGFFALAFQLAFLCVCLLSVWLPGTPFDPDFVRDTQNETMIELMKEDRNSIQINSGKWITQPAEKLPSVFVFLAGMIGARFGLWMADLTITQLIQENASEKERGVIGGVQSSLNRFMDMLKFILVIFLPYPETFGILIIISFLFVCFGDCFYALYSYRTRGHLLPHCRPTPDQVDDRPNIVLSQREIVPSSI</sequence>
<keyword evidence="2 6" id="KW-0813">Transport</keyword>
<dbReference type="InterPro" id="IPR009716">
    <property type="entry name" value="Ferroportin-1"/>
</dbReference>
<reference evidence="8" key="1">
    <citation type="submission" date="2017-01" db="EMBL/GenBank/DDBJ databases">
        <title>Comparative genomics of anhydrobiosis in the tardigrade Hypsibius dujardini.</title>
        <authorList>
            <person name="Yoshida Y."/>
            <person name="Koutsovoulos G."/>
            <person name="Laetsch D."/>
            <person name="Stevens L."/>
            <person name="Kumar S."/>
            <person name="Horikawa D."/>
            <person name="Ishino K."/>
            <person name="Komine S."/>
            <person name="Tomita M."/>
            <person name="Blaxter M."/>
            <person name="Arakawa K."/>
        </authorList>
    </citation>
    <scope>NUCLEOTIDE SEQUENCE [LARGE SCALE GENOMIC DNA]</scope>
    <source>
        <strain evidence="8">Z151</strain>
    </source>
</reference>
<dbReference type="EMBL" id="MTYJ01000074">
    <property type="protein sequence ID" value="OQV16416.1"/>
    <property type="molecule type" value="Genomic_DNA"/>
</dbReference>
<feature type="transmembrane region" description="Helical" evidence="6">
    <location>
        <begin position="434"/>
        <end position="454"/>
    </location>
</feature>
<proteinExistence type="inferred from homology"/>
<evidence type="ECO:0000256" key="6">
    <source>
        <dbReference type="RuleBase" id="RU365065"/>
    </source>
</evidence>
<feature type="transmembrane region" description="Helical" evidence="6">
    <location>
        <begin position="290"/>
        <end position="312"/>
    </location>
</feature>
<dbReference type="Proteomes" id="UP000192578">
    <property type="component" value="Unassembled WGS sequence"/>
</dbReference>
<feature type="transmembrane region" description="Helical" evidence="6">
    <location>
        <begin position="534"/>
        <end position="556"/>
    </location>
</feature>
<dbReference type="GO" id="GO:0005381">
    <property type="term" value="F:iron ion transmembrane transporter activity"/>
    <property type="evidence" value="ECO:0007669"/>
    <property type="project" value="UniProtKB-UniRule"/>
</dbReference>
<feature type="transmembrane region" description="Helical" evidence="6">
    <location>
        <begin position="466"/>
        <end position="487"/>
    </location>
</feature>
<name>A0A1W0WMH3_HYPEX</name>
<dbReference type="GO" id="GO:0016020">
    <property type="term" value="C:membrane"/>
    <property type="evidence" value="ECO:0007669"/>
    <property type="project" value="UniProtKB-SubCell"/>
</dbReference>
<dbReference type="PANTHER" id="PTHR11660">
    <property type="entry name" value="SOLUTE CARRIER FAMILY 40 MEMBER"/>
    <property type="match status" value="1"/>
</dbReference>
<organism evidence="7 8">
    <name type="scientific">Hypsibius exemplaris</name>
    <name type="common">Freshwater tardigrade</name>
    <dbReference type="NCBI Taxonomy" id="2072580"/>
    <lineage>
        <taxon>Eukaryota</taxon>
        <taxon>Metazoa</taxon>
        <taxon>Ecdysozoa</taxon>
        <taxon>Tardigrada</taxon>
        <taxon>Eutardigrada</taxon>
        <taxon>Parachela</taxon>
        <taxon>Hypsibioidea</taxon>
        <taxon>Hypsibiidae</taxon>
        <taxon>Hypsibius</taxon>
    </lineage>
</organism>
<comment type="subcellular location">
    <subcellularLocation>
        <location evidence="1 6">Membrane</location>
        <topology evidence="1 6">Multi-pass membrane protein</topology>
    </subcellularLocation>
</comment>
<dbReference type="OrthoDB" id="648861at2759"/>
<comment type="function">
    <text evidence="6">May be involved in iron transport and iron homeostasis.</text>
</comment>
<evidence type="ECO:0000256" key="3">
    <source>
        <dbReference type="ARBA" id="ARBA00022692"/>
    </source>
</evidence>
<protein>
    <recommendedName>
        <fullName evidence="6">Solute carrier family 40 member</fullName>
    </recommendedName>
</protein>
<dbReference type="CDD" id="cd17480">
    <property type="entry name" value="MFS_SLC40A1_like"/>
    <property type="match status" value="1"/>
</dbReference>
<evidence type="ECO:0000256" key="5">
    <source>
        <dbReference type="ARBA" id="ARBA00023136"/>
    </source>
</evidence>
<gene>
    <name evidence="7" type="ORF">BV898_09407</name>
</gene>
<comment type="caution">
    <text evidence="7">The sequence shown here is derived from an EMBL/GenBank/DDBJ whole genome shotgun (WGS) entry which is preliminary data.</text>
</comment>
<evidence type="ECO:0000313" key="7">
    <source>
        <dbReference type="EMBL" id="OQV16416.1"/>
    </source>
</evidence>
<keyword evidence="6" id="KW-0406">Ion transport</keyword>
<accession>A0A1W0WMH3</accession>
<keyword evidence="3 6" id="KW-0812">Transmembrane</keyword>
<keyword evidence="5 6" id="KW-0472">Membrane</keyword>
<evidence type="ECO:0000256" key="2">
    <source>
        <dbReference type="ARBA" id="ARBA00022448"/>
    </source>
</evidence>
<evidence type="ECO:0000256" key="4">
    <source>
        <dbReference type="ARBA" id="ARBA00022989"/>
    </source>
</evidence>
<evidence type="ECO:0000256" key="1">
    <source>
        <dbReference type="ARBA" id="ARBA00004141"/>
    </source>
</evidence>
<evidence type="ECO:0000313" key="8">
    <source>
        <dbReference type="Proteomes" id="UP000192578"/>
    </source>
</evidence>
<dbReference type="PANTHER" id="PTHR11660:SF57">
    <property type="entry name" value="SOLUTE CARRIER FAMILY 40 MEMBER"/>
    <property type="match status" value="1"/>
</dbReference>